<dbReference type="EMBL" id="VSSQ01142266">
    <property type="protein sequence ID" value="MPN63206.1"/>
    <property type="molecule type" value="Genomic_DNA"/>
</dbReference>
<name>A0A645JIE4_9ZZZZ</name>
<dbReference type="AlphaFoldDB" id="A0A645JIE4"/>
<protein>
    <submittedName>
        <fullName evidence="1">Uncharacterized protein</fullName>
    </submittedName>
</protein>
<organism evidence="1">
    <name type="scientific">bioreactor metagenome</name>
    <dbReference type="NCBI Taxonomy" id="1076179"/>
    <lineage>
        <taxon>unclassified sequences</taxon>
        <taxon>metagenomes</taxon>
        <taxon>ecological metagenomes</taxon>
    </lineage>
</organism>
<accession>A0A645JIE4</accession>
<reference evidence="1" key="1">
    <citation type="submission" date="2019-08" db="EMBL/GenBank/DDBJ databases">
        <authorList>
            <person name="Kucharzyk K."/>
            <person name="Murdoch R.W."/>
            <person name="Higgins S."/>
            <person name="Loffler F."/>
        </authorList>
    </citation>
    <scope>NUCLEOTIDE SEQUENCE</scope>
</reference>
<sequence length="70" mass="7775">MHRISNFTGVLCKHCLFDIVGKVRVGNVGVERIGIGVVQQLAFLGRNNKVAGVTKAERRNLLAQFIQREV</sequence>
<evidence type="ECO:0000313" key="1">
    <source>
        <dbReference type="EMBL" id="MPN63206.1"/>
    </source>
</evidence>
<comment type="caution">
    <text evidence="1">The sequence shown here is derived from an EMBL/GenBank/DDBJ whole genome shotgun (WGS) entry which is preliminary data.</text>
</comment>
<proteinExistence type="predicted"/>
<gene>
    <name evidence="1" type="ORF">SDC9_210961</name>
</gene>